<comment type="caution">
    <text evidence="9">The sequence shown here is derived from an EMBL/GenBank/DDBJ whole genome shotgun (WGS) entry which is preliminary data.</text>
</comment>
<dbReference type="InterPro" id="IPR001173">
    <property type="entry name" value="Glyco_trans_2-like"/>
</dbReference>
<evidence type="ECO:0000256" key="1">
    <source>
        <dbReference type="ARBA" id="ARBA00004141"/>
    </source>
</evidence>
<dbReference type="InterPro" id="IPR050321">
    <property type="entry name" value="Glycosyltr_2/OpgH_subfam"/>
</dbReference>
<evidence type="ECO:0000256" key="2">
    <source>
        <dbReference type="ARBA" id="ARBA00022676"/>
    </source>
</evidence>
<organism evidence="9 10">
    <name type="scientific">Herbaspirillum robiniae</name>
    <dbReference type="NCBI Taxonomy" id="2014887"/>
    <lineage>
        <taxon>Bacteria</taxon>
        <taxon>Pseudomonadati</taxon>
        <taxon>Pseudomonadota</taxon>
        <taxon>Betaproteobacteria</taxon>
        <taxon>Burkholderiales</taxon>
        <taxon>Oxalobacteraceae</taxon>
        <taxon>Herbaspirillum</taxon>
    </lineage>
</organism>
<evidence type="ECO:0000256" key="7">
    <source>
        <dbReference type="SAM" id="Phobius"/>
    </source>
</evidence>
<dbReference type="NCBIfam" id="NF012033">
    <property type="entry name" value="PRK15489.1"/>
    <property type="match status" value="1"/>
</dbReference>
<name>A0ABX2M4E4_9BURK</name>
<dbReference type="Pfam" id="PF13632">
    <property type="entry name" value="Glyco_trans_2_3"/>
    <property type="match status" value="1"/>
</dbReference>
<evidence type="ECO:0000256" key="3">
    <source>
        <dbReference type="ARBA" id="ARBA00022679"/>
    </source>
</evidence>
<feature type="transmembrane region" description="Helical" evidence="7">
    <location>
        <begin position="24"/>
        <end position="48"/>
    </location>
</feature>
<dbReference type="InterPro" id="IPR029044">
    <property type="entry name" value="Nucleotide-diphossugar_trans"/>
</dbReference>
<keyword evidence="2" id="KW-0328">Glycosyltransferase</keyword>
<evidence type="ECO:0000256" key="6">
    <source>
        <dbReference type="ARBA" id="ARBA00023136"/>
    </source>
</evidence>
<reference evidence="9 10" key="1">
    <citation type="journal article" date="2020" name="Front. Plant Sci.">
        <title>Isolation of Rhizosphere Bacteria That Improve Quality and Water Stress Tolerance in Greenhouse Ornamentals.</title>
        <authorList>
            <person name="Nordstedt N.P."/>
            <person name="Jones M.L."/>
        </authorList>
    </citation>
    <scope>NUCLEOTIDE SEQUENCE [LARGE SCALE GENOMIC DNA]</scope>
    <source>
        <strain evidence="9 10">C6C2</strain>
    </source>
</reference>
<dbReference type="Proteomes" id="UP000536746">
    <property type="component" value="Unassembled WGS sequence"/>
</dbReference>
<keyword evidence="3 9" id="KW-0808">Transferase</keyword>
<dbReference type="NCBIfam" id="NF011305">
    <property type="entry name" value="PRK14716.1-3"/>
    <property type="match status" value="1"/>
</dbReference>
<gene>
    <name evidence="9" type="ORF">HNO84_23775</name>
</gene>
<comment type="subcellular location">
    <subcellularLocation>
        <location evidence="1">Membrane</location>
        <topology evidence="1">Multi-pass membrane protein</topology>
    </subcellularLocation>
</comment>
<dbReference type="GO" id="GO:0016740">
    <property type="term" value="F:transferase activity"/>
    <property type="evidence" value="ECO:0007669"/>
    <property type="project" value="UniProtKB-KW"/>
</dbReference>
<feature type="transmembrane region" description="Helical" evidence="7">
    <location>
        <begin position="372"/>
        <end position="393"/>
    </location>
</feature>
<evidence type="ECO:0000313" key="10">
    <source>
        <dbReference type="Proteomes" id="UP000536746"/>
    </source>
</evidence>
<keyword evidence="5 7" id="KW-1133">Transmembrane helix</keyword>
<dbReference type="PANTHER" id="PTHR43867">
    <property type="entry name" value="CELLULOSE SYNTHASE CATALYTIC SUBUNIT A [UDP-FORMING]"/>
    <property type="match status" value="1"/>
</dbReference>
<keyword evidence="10" id="KW-1185">Reference proteome</keyword>
<proteinExistence type="predicted"/>
<sequence length="722" mass="82099">MFSTANATAQLNFLFANYYSALEIAAAVVAVLILLSAIDDLFFDLWYWARRIYRKLTIERTRTPLTVEQLRERDEQPIAVMIPAWLEADVIAQMIEDMVAVLDYHRYHIFVGTYMNDEATIAEVERMRVRYKQLHRVEVPHAGPTCKADCLNWVVKAIFAAETQLNMHFAGVVLHDSEDVLHPLELKFFNYLLPRKDMIQLPVASLEREWFELVAGTYMDEFAESHAKDMMVRESVAGMVPSAGVGTCFSRKALKGLMEESGGEPFNIASLTEDYEVGTKLSQMGMQTIFARFPVKFTVRRKPWFFGDRERAVESTLEMPLAVREYFPDTFRQAYRQKARWVIGIGLQSWEQMDWKGSLASRYLLLHDRKGVVTAFISMLGYVLALQFILFSAATTFNLWDVFYPPLLAGDGWWRTVLMLNALAMLNRAAHRFYFTAELYGWRHGLMALPRMVVSNFVNFMAVARAWRLFLLYLFAGKALAWDKTMHDFPTEGMEARPRLRLGDLLKTWQAVDDATLSRALEEQRRTHLPLGTVMVTNGWLDEETLAEALAYQERLPRVSLTREMVEQYAGLLPHEVSARLRALYIGPGADGRPDAGLARVAVASALTDEGRAELEIALGRAPFAMVARESEIAAGLRLLRGQSNAFDREQTDARVPLLGDLLIASGLLSRETFDAAMRRYRPDRHGRIGDYLVNESVISREAIEQAVSRQRELLAQGGQSA</sequence>
<protein>
    <submittedName>
        <fullName evidence="9">Glycosyl transferase family protein</fullName>
    </submittedName>
</protein>
<evidence type="ECO:0000259" key="8">
    <source>
        <dbReference type="Pfam" id="PF13632"/>
    </source>
</evidence>
<dbReference type="SUPFAM" id="SSF53448">
    <property type="entry name" value="Nucleotide-diphospho-sugar transferases"/>
    <property type="match status" value="1"/>
</dbReference>
<dbReference type="PANTHER" id="PTHR43867:SF2">
    <property type="entry name" value="CELLULOSE SYNTHASE CATALYTIC SUBUNIT A [UDP-FORMING]"/>
    <property type="match status" value="1"/>
</dbReference>
<accession>A0ABX2M4E4</accession>
<feature type="transmembrane region" description="Helical" evidence="7">
    <location>
        <begin position="456"/>
        <end position="476"/>
    </location>
</feature>
<feature type="domain" description="Glycosyltransferase 2-like" evidence="8">
    <location>
        <begin position="172"/>
        <end position="390"/>
    </location>
</feature>
<keyword evidence="4 7" id="KW-0812">Transmembrane</keyword>
<evidence type="ECO:0000313" key="9">
    <source>
        <dbReference type="EMBL" id="NUU04638.1"/>
    </source>
</evidence>
<dbReference type="EMBL" id="JABFMT010000053">
    <property type="protein sequence ID" value="NUU04638.1"/>
    <property type="molecule type" value="Genomic_DNA"/>
</dbReference>
<keyword evidence="6 7" id="KW-0472">Membrane</keyword>
<evidence type="ECO:0000256" key="5">
    <source>
        <dbReference type="ARBA" id="ARBA00022989"/>
    </source>
</evidence>
<dbReference type="RefSeq" id="WP_079217385.1">
    <property type="nucleotide sequence ID" value="NZ_CP018845.1"/>
</dbReference>
<dbReference type="InterPro" id="IPR037257">
    <property type="entry name" value="T2SS_E_N_sf"/>
</dbReference>
<evidence type="ECO:0000256" key="4">
    <source>
        <dbReference type="ARBA" id="ARBA00022692"/>
    </source>
</evidence>
<dbReference type="SUPFAM" id="SSF160246">
    <property type="entry name" value="EspE N-terminal domain-like"/>
    <property type="match status" value="2"/>
</dbReference>
<dbReference type="Gene3D" id="3.90.550.10">
    <property type="entry name" value="Spore Coat Polysaccharide Biosynthesis Protein SpsA, Chain A"/>
    <property type="match status" value="1"/>
</dbReference>